<evidence type="ECO:0000256" key="4">
    <source>
        <dbReference type="ARBA" id="ARBA00022490"/>
    </source>
</evidence>
<evidence type="ECO:0000256" key="3">
    <source>
        <dbReference type="ARBA" id="ARBA00018787"/>
    </source>
</evidence>
<evidence type="ECO:0000256" key="5">
    <source>
        <dbReference type="ARBA" id="ARBA00022618"/>
    </source>
</evidence>
<evidence type="ECO:0000256" key="7">
    <source>
        <dbReference type="ARBA" id="ARBA00023306"/>
    </source>
</evidence>
<dbReference type="NCBIfam" id="TIGR03544">
    <property type="entry name" value="DivI1A_domain"/>
    <property type="match status" value="1"/>
</dbReference>
<evidence type="ECO:0000256" key="6">
    <source>
        <dbReference type="ARBA" id="ARBA00023054"/>
    </source>
</evidence>
<keyword evidence="6" id="KW-0175">Coiled coil</keyword>
<evidence type="ECO:0000313" key="10">
    <source>
        <dbReference type="EMBL" id="SNY70062.1"/>
    </source>
</evidence>
<dbReference type="Gene3D" id="6.10.250.660">
    <property type="match status" value="1"/>
</dbReference>
<dbReference type="InterPro" id="IPR019933">
    <property type="entry name" value="DivIVA_domain"/>
</dbReference>
<dbReference type="Proteomes" id="UP000219612">
    <property type="component" value="Unassembled WGS sequence"/>
</dbReference>
<gene>
    <name evidence="10" type="ORF">SAMN05421748_1376</name>
</gene>
<proteinExistence type="inferred from homology"/>
<comment type="subcellular location">
    <subcellularLocation>
        <location evidence="1">Cytoplasm</location>
    </subcellularLocation>
</comment>
<dbReference type="EMBL" id="OBDY01000037">
    <property type="protein sequence ID" value="SNY70062.1"/>
    <property type="molecule type" value="Genomic_DNA"/>
</dbReference>
<keyword evidence="11" id="KW-1185">Reference proteome</keyword>
<evidence type="ECO:0000256" key="2">
    <source>
        <dbReference type="ARBA" id="ARBA00009008"/>
    </source>
</evidence>
<reference evidence="10 11" key="1">
    <citation type="submission" date="2017-09" db="EMBL/GenBank/DDBJ databases">
        <authorList>
            <person name="Ehlers B."/>
            <person name="Leendertz F.H."/>
        </authorList>
    </citation>
    <scope>NUCLEOTIDE SEQUENCE [LARGE SCALE GENOMIC DNA]</scope>
    <source>
        <strain evidence="10 11">CGMCC 4.6857</strain>
    </source>
</reference>
<comment type="similarity">
    <text evidence="2">Belongs to the DivIVA family.</text>
</comment>
<evidence type="ECO:0000256" key="9">
    <source>
        <dbReference type="SAM" id="MobiDB-lite"/>
    </source>
</evidence>
<dbReference type="RefSeq" id="WP_097328324.1">
    <property type="nucleotide sequence ID" value="NZ_OBDY01000037.1"/>
</dbReference>
<dbReference type="OrthoDB" id="9815492at2"/>
<protein>
    <recommendedName>
        <fullName evidence="3">Cell wall synthesis protein Wag31</fullName>
    </recommendedName>
    <alternativeName>
        <fullName evidence="8">Antigen 84</fullName>
    </alternativeName>
</protein>
<organism evidence="10 11">
    <name type="scientific">Paractinoplanes atraurantiacus</name>
    <dbReference type="NCBI Taxonomy" id="1036182"/>
    <lineage>
        <taxon>Bacteria</taxon>
        <taxon>Bacillati</taxon>
        <taxon>Actinomycetota</taxon>
        <taxon>Actinomycetes</taxon>
        <taxon>Micromonosporales</taxon>
        <taxon>Micromonosporaceae</taxon>
        <taxon>Paractinoplanes</taxon>
    </lineage>
</organism>
<dbReference type="GO" id="GO:0005737">
    <property type="term" value="C:cytoplasm"/>
    <property type="evidence" value="ECO:0007669"/>
    <property type="project" value="UniProtKB-SubCell"/>
</dbReference>
<feature type="region of interest" description="Disordered" evidence="9">
    <location>
        <begin position="85"/>
        <end position="125"/>
    </location>
</feature>
<dbReference type="Pfam" id="PF05103">
    <property type="entry name" value="DivIVA"/>
    <property type="match status" value="1"/>
</dbReference>
<dbReference type="PANTHER" id="PTHR35794">
    <property type="entry name" value="CELL DIVISION PROTEIN DIVIVA"/>
    <property type="match status" value="1"/>
</dbReference>
<keyword evidence="4" id="KW-0963">Cytoplasm</keyword>
<keyword evidence="7" id="KW-0131">Cell cycle</keyword>
<keyword evidence="5" id="KW-0132">Cell division</keyword>
<dbReference type="InterPro" id="IPR007793">
    <property type="entry name" value="DivIVA_fam"/>
</dbReference>
<accession>A0A285KBU3</accession>
<dbReference type="GO" id="GO:0051301">
    <property type="term" value="P:cell division"/>
    <property type="evidence" value="ECO:0007669"/>
    <property type="project" value="UniProtKB-KW"/>
</dbReference>
<evidence type="ECO:0000256" key="8">
    <source>
        <dbReference type="ARBA" id="ARBA00031737"/>
    </source>
</evidence>
<dbReference type="AlphaFoldDB" id="A0A285KBU3"/>
<name>A0A285KBU3_9ACTN</name>
<evidence type="ECO:0000313" key="11">
    <source>
        <dbReference type="Proteomes" id="UP000219612"/>
    </source>
</evidence>
<sequence>MPLTPADIHNMAFKKPAIGKRGYDEEDVDAFLDEVEQELIRLIEENRALADQAQRNGGGMGPGPSGPSAGNRAMEAELQALTTQLGRMQEARARAEQNARSVQSQLERARTERPATPPPAEKDDRLSAVLMMAQRTADDHMRDAQQEADSLLGNARTQSEQITGDALLAADNIQADARRNHSDALASIDEKRDALLDEIDRLGQLARTYQQALGQHVQQQLQELDSVSNGAGRDLD</sequence>
<evidence type="ECO:0000256" key="1">
    <source>
        <dbReference type="ARBA" id="ARBA00004496"/>
    </source>
</evidence>
<dbReference type="PANTHER" id="PTHR35794:SF2">
    <property type="entry name" value="CELL DIVISION PROTEIN DIVIVA"/>
    <property type="match status" value="1"/>
</dbReference>